<evidence type="ECO:0000259" key="6">
    <source>
        <dbReference type="Pfam" id="PF25137"/>
    </source>
</evidence>
<proteinExistence type="inferred from homology"/>
<dbReference type="FunFam" id="3.40.50.1970:FF:000003">
    <property type="entry name" value="Alcohol dehydrogenase, iron-containing"/>
    <property type="match status" value="1"/>
</dbReference>
<name>A0A3N1UVD1_9BACT</name>
<evidence type="ECO:0000256" key="3">
    <source>
        <dbReference type="ARBA" id="ARBA00023002"/>
    </source>
</evidence>
<dbReference type="GO" id="GO:0046872">
    <property type="term" value="F:metal ion binding"/>
    <property type="evidence" value="ECO:0007669"/>
    <property type="project" value="InterPro"/>
</dbReference>
<protein>
    <submittedName>
        <fullName evidence="7">Alcohol dehydrogenase</fullName>
    </submittedName>
</protein>
<dbReference type="Pfam" id="PF25137">
    <property type="entry name" value="ADH_Fe_C"/>
    <property type="match status" value="1"/>
</dbReference>
<feature type="domain" description="Alcohol dehydrogenase iron-type/glycerol dehydrogenase GldA" evidence="5">
    <location>
        <begin position="14"/>
        <end position="179"/>
    </location>
</feature>
<dbReference type="EMBL" id="RJVA01000011">
    <property type="protein sequence ID" value="ROQ93618.1"/>
    <property type="molecule type" value="Genomic_DNA"/>
</dbReference>
<dbReference type="Proteomes" id="UP000276223">
    <property type="component" value="Unassembled WGS sequence"/>
</dbReference>
<evidence type="ECO:0000256" key="2">
    <source>
        <dbReference type="ARBA" id="ARBA00007358"/>
    </source>
</evidence>
<keyword evidence="4" id="KW-0520">NAD</keyword>
<accession>A0A3N1UVD1</accession>
<dbReference type="InterPro" id="IPR039697">
    <property type="entry name" value="Alcohol_dehydrogenase_Fe"/>
</dbReference>
<dbReference type="PANTHER" id="PTHR11496:SF102">
    <property type="entry name" value="ALCOHOL DEHYDROGENASE 4"/>
    <property type="match status" value="1"/>
</dbReference>
<dbReference type="FunFam" id="1.20.1090.10:FF:000001">
    <property type="entry name" value="Aldehyde-alcohol dehydrogenase"/>
    <property type="match status" value="1"/>
</dbReference>
<dbReference type="SUPFAM" id="SSF56796">
    <property type="entry name" value="Dehydroquinate synthase-like"/>
    <property type="match status" value="1"/>
</dbReference>
<dbReference type="PROSITE" id="PS00060">
    <property type="entry name" value="ADH_IRON_2"/>
    <property type="match status" value="1"/>
</dbReference>
<dbReference type="Gene3D" id="3.40.50.1970">
    <property type="match status" value="1"/>
</dbReference>
<feature type="domain" description="Fe-containing alcohol dehydrogenase-like C-terminal" evidence="6">
    <location>
        <begin position="190"/>
        <end position="385"/>
    </location>
</feature>
<comment type="similarity">
    <text evidence="2">Belongs to the iron-containing alcohol dehydrogenase family.</text>
</comment>
<dbReference type="InterPro" id="IPR056798">
    <property type="entry name" value="ADH_Fe_C"/>
</dbReference>
<dbReference type="RefSeq" id="WP_170161698.1">
    <property type="nucleotide sequence ID" value="NZ_RJVA01000011.1"/>
</dbReference>
<organism evidence="7 8">
    <name type="scientific">Desulfosoma caldarium</name>
    <dbReference type="NCBI Taxonomy" id="610254"/>
    <lineage>
        <taxon>Bacteria</taxon>
        <taxon>Pseudomonadati</taxon>
        <taxon>Thermodesulfobacteriota</taxon>
        <taxon>Syntrophobacteria</taxon>
        <taxon>Syntrophobacterales</taxon>
        <taxon>Syntrophobacteraceae</taxon>
        <taxon>Desulfosoma</taxon>
    </lineage>
</organism>
<dbReference type="InterPro" id="IPR001670">
    <property type="entry name" value="ADH_Fe/GldA"/>
</dbReference>
<dbReference type="GO" id="GO:0004022">
    <property type="term" value="F:alcohol dehydrogenase (NAD+) activity"/>
    <property type="evidence" value="ECO:0007669"/>
    <property type="project" value="TreeGrafter"/>
</dbReference>
<keyword evidence="3" id="KW-0560">Oxidoreductase</keyword>
<gene>
    <name evidence="7" type="ORF">EDC27_1654</name>
</gene>
<dbReference type="PANTHER" id="PTHR11496">
    <property type="entry name" value="ALCOHOL DEHYDROGENASE"/>
    <property type="match status" value="1"/>
</dbReference>
<dbReference type="InterPro" id="IPR018211">
    <property type="entry name" value="ADH_Fe_CS"/>
</dbReference>
<comment type="caution">
    <text evidence="7">The sequence shown here is derived from an EMBL/GenBank/DDBJ whole genome shotgun (WGS) entry which is preliminary data.</text>
</comment>
<dbReference type="Pfam" id="PF00465">
    <property type="entry name" value="Fe-ADH"/>
    <property type="match status" value="1"/>
</dbReference>
<sequence>MERYAEFFAQPLGLFGAGARRKLMPHLRAFSPRRVLLCTDAGLMAAGIASEMEQLLRETAAVDVVVFDGVVANPTEPCVRQGVAMYKEHGCDMILSLGGGSAHDAAKAIALMAVHEGTVWDYVGLNKLRHPLPPLVAVNTTAGTGSDVTRFAVITHVEKRTKLTIVDRRLTPLIAVNDPELMVGLPPTVTVHTGIDALTHAVEAYLSRMATPLSDACALKAVKLIAEYLPRAYARGTDMTARAAMAYAQYLAGIATNNAGAGAVHAMAHQLGGFYNLPHGLCNAVLLPWVLEYNAAECAERLMRVGEAMRGPLAARSVLEGAQRAIEVVRDFERHLDVPNRLGLLDVKAEDMPAIAQQAMEDPTVLTNPRRATASDLEQILKAAL</sequence>
<evidence type="ECO:0000256" key="4">
    <source>
        <dbReference type="ARBA" id="ARBA00023027"/>
    </source>
</evidence>
<evidence type="ECO:0000313" key="7">
    <source>
        <dbReference type="EMBL" id="ROQ93618.1"/>
    </source>
</evidence>
<keyword evidence="8" id="KW-1185">Reference proteome</keyword>
<dbReference type="Gene3D" id="1.20.1090.10">
    <property type="entry name" value="Dehydroquinate synthase-like - alpha domain"/>
    <property type="match status" value="1"/>
</dbReference>
<evidence type="ECO:0000313" key="8">
    <source>
        <dbReference type="Proteomes" id="UP000276223"/>
    </source>
</evidence>
<evidence type="ECO:0000259" key="5">
    <source>
        <dbReference type="Pfam" id="PF00465"/>
    </source>
</evidence>
<dbReference type="PROSITE" id="PS00913">
    <property type="entry name" value="ADH_IRON_1"/>
    <property type="match status" value="1"/>
</dbReference>
<evidence type="ECO:0000256" key="1">
    <source>
        <dbReference type="ARBA" id="ARBA00001962"/>
    </source>
</evidence>
<comment type="cofactor">
    <cofactor evidence="1">
        <name>Fe cation</name>
        <dbReference type="ChEBI" id="CHEBI:24875"/>
    </cofactor>
</comment>
<reference evidence="7 8" key="1">
    <citation type="submission" date="2018-11" db="EMBL/GenBank/DDBJ databases">
        <title>Genomic Encyclopedia of Type Strains, Phase IV (KMG-IV): sequencing the most valuable type-strain genomes for metagenomic binning, comparative biology and taxonomic classification.</title>
        <authorList>
            <person name="Goeker M."/>
        </authorList>
    </citation>
    <scope>NUCLEOTIDE SEQUENCE [LARGE SCALE GENOMIC DNA]</scope>
    <source>
        <strain evidence="7 8">DSM 22027</strain>
    </source>
</reference>
<dbReference type="AlphaFoldDB" id="A0A3N1UVD1"/>